<accession>A0A6C0ECX3</accession>
<dbReference type="Gene3D" id="3.40.1160.10">
    <property type="entry name" value="Acetylglutamate kinase-like"/>
    <property type="match status" value="1"/>
</dbReference>
<evidence type="ECO:0000256" key="2">
    <source>
        <dbReference type="ARBA" id="ARBA00013059"/>
    </source>
</evidence>
<protein>
    <recommendedName>
        <fullName evidence="2">aspartate kinase</fullName>
        <ecNumber evidence="2">2.7.2.4</ecNumber>
    </recommendedName>
</protein>
<dbReference type="EMBL" id="MN739785">
    <property type="protein sequence ID" value="QHT26330.1"/>
    <property type="molecule type" value="Genomic_DNA"/>
</dbReference>
<dbReference type="GO" id="GO:0009089">
    <property type="term" value="P:lysine biosynthetic process via diaminopimelate"/>
    <property type="evidence" value="ECO:0007669"/>
    <property type="project" value="TreeGrafter"/>
</dbReference>
<evidence type="ECO:0000259" key="7">
    <source>
        <dbReference type="Pfam" id="PF00696"/>
    </source>
</evidence>
<reference evidence="8" key="1">
    <citation type="journal article" date="2020" name="Nature">
        <title>Giant virus diversity and host interactions through global metagenomics.</title>
        <authorList>
            <person name="Schulz F."/>
            <person name="Roux S."/>
            <person name="Paez-Espino D."/>
            <person name="Jungbluth S."/>
            <person name="Walsh D.A."/>
            <person name="Denef V.J."/>
            <person name="McMahon K.D."/>
            <person name="Konstantinidis K.T."/>
            <person name="Eloe-Fadrosh E.A."/>
            <person name="Kyrpides N.C."/>
            <person name="Woyke T."/>
        </authorList>
    </citation>
    <scope>NUCLEOTIDE SEQUENCE</scope>
    <source>
        <strain evidence="8">GVMAG-M-3300023179-27</strain>
    </source>
</reference>
<evidence type="ECO:0000256" key="4">
    <source>
        <dbReference type="ARBA" id="ARBA00022741"/>
    </source>
</evidence>
<dbReference type="Pfam" id="PF00696">
    <property type="entry name" value="AA_kinase"/>
    <property type="match status" value="1"/>
</dbReference>
<dbReference type="SUPFAM" id="SSF53633">
    <property type="entry name" value="Carbamate kinase-like"/>
    <property type="match status" value="1"/>
</dbReference>
<evidence type="ECO:0000256" key="3">
    <source>
        <dbReference type="ARBA" id="ARBA00022679"/>
    </source>
</evidence>
<dbReference type="PANTHER" id="PTHR21499">
    <property type="entry name" value="ASPARTATE KINASE"/>
    <property type="match status" value="1"/>
</dbReference>
<evidence type="ECO:0000313" key="8">
    <source>
        <dbReference type="EMBL" id="QHT26330.1"/>
    </source>
</evidence>
<dbReference type="InterPro" id="IPR001048">
    <property type="entry name" value="Asp/Glu/Uridylate_kinase"/>
</dbReference>
<dbReference type="InterPro" id="IPR001341">
    <property type="entry name" value="Asp_kinase"/>
</dbReference>
<evidence type="ECO:0000256" key="1">
    <source>
        <dbReference type="ARBA" id="ARBA00010122"/>
    </source>
</evidence>
<evidence type="ECO:0000256" key="5">
    <source>
        <dbReference type="ARBA" id="ARBA00022777"/>
    </source>
</evidence>
<name>A0A6C0ECX3_9ZZZZ</name>
<dbReference type="EC" id="2.7.2.4" evidence="2"/>
<proteinExistence type="inferred from homology"/>
<dbReference type="GO" id="GO:0005829">
    <property type="term" value="C:cytosol"/>
    <property type="evidence" value="ECO:0007669"/>
    <property type="project" value="TreeGrafter"/>
</dbReference>
<dbReference type="AlphaFoldDB" id="A0A6C0ECX3"/>
<comment type="similarity">
    <text evidence="1">Belongs to the aspartokinase family.</text>
</comment>
<keyword evidence="3" id="KW-0808">Transferase</keyword>
<dbReference type="NCBIfam" id="TIGR00657">
    <property type="entry name" value="asp_kinases"/>
    <property type="match status" value="1"/>
</dbReference>
<dbReference type="Gene3D" id="1.20.120.1320">
    <property type="entry name" value="Aspartokinase, catalytic domain"/>
    <property type="match status" value="1"/>
</dbReference>
<dbReference type="GO" id="GO:0004072">
    <property type="term" value="F:aspartate kinase activity"/>
    <property type="evidence" value="ECO:0007669"/>
    <property type="project" value="UniProtKB-EC"/>
</dbReference>
<dbReference type="InterPro" id="IPR045865">
    <property type="entry name" value="ACT-like_dom_sf"/>
</dbReference>
<feature type="domain" description="Aspartate/glutamate/uridylate kinase" evidence="7">
    <location>
        <begin position="3"/>
        <end position="279"/>
    </location>
</feature>
<keyword evidence="4" id="KW-0547">Nucleotide-binding</keyword>
<organism evidence="8">
    <name type="scientific">viral metagenome</name>
    <dbReference type="NCBI Taxonomy" id="1070528"/>
    <lineage>
        <taxon>unclassified sequences</taxon>
        <taxon>metagenomes</taxon>
        <taxon>organismal metagenomes</taxon>
    </lineage>
</organism>
<dbReference type="PANTHER" id="PTHR21499:SF59">
    <property type="entry name" value="ASPARTOKINASE"/>
    <property type="match status" value="1"/>
</dbReference>
<evidence type="ECO:0000256" key="6">
    <source>
        <dbReference type="ARBA" id="ARBA00022840"/>
    </source>
</evidence>
<dbReference type="GO" id="GO:0005524">
    <property type="term" value="F:ATP binding"/>
    <property type="evidence" value="ECO:0007669"/>
    <property type="project" value="UniProtKB-KW"/>
</dbReference>
<dbReference type="GO" id="GO:0009090">
    <property type="term" value="P:homoserine biosynthetic process"/>
    <property type="evidence" value="ECO:0007669"/>
    <property type="project" value="TreeGrafter"/>
</dbReference>
<dbReference type="InterPro" id="IPR036393">
    <property type="entry name" value="AceGlu_kinase-like_sf"/>
</dbReference>
<dbReference type="Gene3D" id="3.30.70.260">
    <property type="match status" value="2"/>
</dbReference>
<keyword evidence="5" id="KW-0418">Kinase</keyword>
<dbReference type="SUPFAM" id="SSF55021">
    <property type="entry name" value="ACT-like"/>
    <property type="match status" value="1"/>
</dbReference>
<sequence length="435" mass="48908">MAVTVIKLGGTSQCKVGYDELVKVIKGKNEGDAIVIVLSAVSGVTNELINFTETKSIHHIDAVKDKCQKLLTELGLHFSRIYDEKIKQLDELCDNYKYNKTTQLPVFQKAKIIGYGEELSTTILSEYFEYLNIKYSSAHARRFIRTKKNSYVLYPSTEFFANQYNFSDSIPKFGTDVNVVITEGFIASTPSGDPVLLGRGGSDTTGALLANMLDADEYQVWTDVDGIYTSDPRVIKNSKKVDFIDYKLIQELSSMGAKVMHALSIYPCEQSMIPITVKNTFAMEKSGTVISNVNNNELFFAIQKNVTLFKIKSLSMSSGYGFVNQIFQQFTNSHIDVSIVTTSQFEICTTTEEPSVEKLLELKVNLEENYEVTMMANCIVVSFVASDIKKYSSKIDLNIVPSYIIHFGSNGMTLNFVIDQSNYEKFIEYVNELFE</sequence>
<keyword evidence="6" id="KW-0067">ATP-binding</keyword>
<dbReference type="InterPro" id="IPR042199">
    <property type="entry name" value="AsparK_Bifunc_asparK/hSer_DH"/>
</dbReference>